<accession>A0ABR8DED3</accession>
<dbReference type="SUPFAM" id="SSF47413">
    <property type="entry name" value="lambda repressor-like DNA-binding domains"/>
    <property type="match status" value="1"/>
</dbReference>
<reference evidence="1 2" key="1">
    <citation type="journal article" date="2020" name="ISME J.">
        <title>Comparative genomics reveals insights into cyanobacterial evolution and habitat adaptation.</title>
        <authorList>
            <person name="Chen M.Y."/>
            <person name="Teng W.K."/>
            <person name="Zhao L."/>
            <person name="Hu C.X."/>
            <person name="Zhou Y.K."/>
            <person name="Han B.P."/>
            <person name="Song L.R."/>
            <person name="Shu W.S."/>
        </authorList>
    </citation>
    <scope>NUCLEOTIDE SEQUENCE [LARGE SCALE GENOMIC DNA]</scope>
    <source>
        <strain evidence="1 2">FACHB-119</strain>
    </source>
</reference>
<dbReference type="Proteomes" id="UP000661112">
    <property type="component" value="Unassembled WGS sequence"/>
</dbReference>
<dbReference type="EMBL" id="JACJSG010000097">
    <property type="protein sequence ID" value="MBD2505547.1"/>
    <property type="molecule type" value="Genomic_DNA"/>
</dbReference>
<proteinExistence type="predicted"/>
<evidence type="ECO:0000313" key="1">
    <source>
        <dbReference type="EMBL" id="MBD2505547.1"/>
    </source>
</evidence>
<sequence length="104" mass="11981">MDTSSATSKEYIMLELDLITTVAWKPAFGEKLKQMRGKVSRRSLAEEIQSKFEYKVSQQYIQLLENPNMPKAPQNVSFQLLRYICQILGHDVQEIFGSPKIISQ</sequence>
<comment type="caution">
    <text evidence="1">The sequence shown here is derived from an EMBL/GenBank/DDBJ whole genome shotgun (WGS) entry which is preliminary data.</text>
</comment>
<protein>
    <submittedName>
        <fullName evidence="1">Helix-turn-helix transcriptional regulator</fullName>
    </submittedName>
</protein>
<dbReference type="Gene3D" id="1.10.260.40">
    <property type="entry name" value="lambda repressor-like DNA-binding domains"/>
    <property type="match status" value="1"/>
</dbReference>
<name>A0ABR8DED3_9NOST</name>
<dbReference type="RefSeq" id="WP_190480451.1">
    <property type="nucleotide sequence ID" value="NZ_JACJSG010000097.1"/>
</dbReference>
<keyword evidence="2" id="KW-1185">Reference proteome</keyword>
<dbReference type="InterPro" id="IPR010982">
    <property type="entry name" value="Lambda_DNA-bd_dom_sf"/>
</dbReference>
<evidence type="ECO:0000313" key="2">
    <source>
        <dbReference type="Proteomes" id="UP000661112"/>
    </source>
</evidence>
<gene>
    <name evidence="1" type="ORF">H6G83_33970</name>
</gene>
<organism evidence="1 2">
    <name type="scientific">Anabaena azotica FACHB-119</name>
    <dbReference type="NCBI Taxonomy" id="947527"/>
    <lineage>
        <taxon>Bacteria</taxon>
        <taxon>Bacillati</taxon>
        <taxon>Cyanobacteriota</taxon>
        <taxon>Cyanophyceae</taxon>
        <taxon>Nostocales</taxon>
        <taxon>Nostocaceae</taxon>
        <taxon>Anabaena</taxon>
        <taxon>Anabaena azotica</taxon>
    </lineage>
</organism>